<protein>
    <submittedName>
        <fullName evidence="1">Uncharacterized protein</fullName>
    </submittedName>
</protein>
<gene>
    <name evidence="1" type="ORF">KOI35_15820</name>
</gene>
<keyword evidence="2" id="KW-1185">Reference proteome</keyword>
<dbReference type="RefSeq" id="WP_215788196.1">
    <property type="nucleotide sequence ID" value="NZ_JAHKKG010000005.1"/>
</dbReference>
<reference evidence="1 2" key="1">
    <citation type="submission" date="2021-06" db="EMBL/GenBank/DDBJ databases">
        <title>Actinoplanes lichenicola sp. nov., and Actinoplanes ovalisporus sp. nov., isolated from lichen in Thailand.</title>
        <authorList>
            <person name="Saeng-In P."/>
            <person name="Kanchanasin P."/>
            <person name="Yuki M."/>
            <person name="Kudo T."/>
            <person name="Ohkuma M."/>
            <person name="Phongsopitanun W."/>
            <person name="Tanasupawat S."/>
        </authorList>
    </citation>
    <scope>NUCLEOTIDE SEQUENCE [LARGE SCALE GENOMIC DNA]</scope>
    <source>
        <strain evidence="1 2">NBRC 110975</strain>
    </source>
</reference>
<dbReference type="Proteomes" id="UP001519654">
    <property type="component" value="Unassembled WGS sequence"/>
</dbReference>
<evidence type="ECO:0000313" key="1">
    <source>
        <dbReference type="EMBL" id="MBU2664971.1"/>
    </source>
</evidence>
<comment type="caution">
    <text evidence="1">The sequence shown here is derived from an EMBL/GenBank/DDBJ whole genome shotgun (WGS) entry which is preliminary data.</text>
</comment>
<name>A0ABS5YPI0_9ACTN</name>
<accession>A0ABS5YPI0</accession>
<sequence>MMLAAGCTRTPAASVPTAAAPVASPVGTAVLERWEQWTLSGVSPGEAGDYPELPHRDDCAADEGTDYWFVATPNTGWAGERDKWTCAVPAGKRLLLVPASASVSLELGCDVVLDNVGAAATATLDGAAVALSWAGPFAEFEGSAVCAQWGVTAPLTPGAHTVELAGDVGGQQTKATVAVTVS</sequence>
<dbReference type="EMBL" id="JAHKKG010000005">
    <property type="protein sequence ID" value="MBU2664971.1"/>
    <property type="molecule type" value="Genomic_DNA"/>
</dbReference>
<organism evidence="1 2">
    <name type="scientific">Paractinoplanes bogorensis</name>
    <dbReference type="NCBI Taxonomy" id="1610840"/>
    <lineage>
        <taxon>Bacteria</taxon>
        <taxon>Bacillati</taxon>
        <taxon>Actinomycetota</taxon>
        <taxon>Actinomycetes</taxon>
        <taxon>Micromonosporales</taxon>
        <taxon>Micromonosporaceae</taxon>
        <taxon>Paractinoplanes</taxon>
    </lineage>
</organism>
<proteinExistence type="predicted"/>
<evidence type="ECO:0000313" key="2">
    <source>
        <dbReference type="Proteomes" id="UP001519654"/>
    </source>
</evidence>